<dbReference type="WBParaSite" id="SSLN_0001456601-mRNA-1">
    <property type="protein sequence ID" value="SSLN_0001456601-mRNA-1"/>
    <property type="gene ID" value="SSLN_0001456601"/>
</dbReference>
<name>A0A183TC30_SCHSO</name>
<evidence type="ECO:0000313" key="3">
    <source>
        <dbReference type="WBParaSite" id="SSLN_0001456601-mRNA-1"/>
    </source>
</evidence>
<dbReference type="EMBL" id="UYSU01038589">
    <property type="protein sequence ID" value="VDM00414.1"/>
    <property type="molecule type" value="Genomic_DNA"/>
</dbReference>
<evidence type="ECO:0000313" key="2">
    <source>
        <dbReference type="Proteomes" id="UP000275846"/>
    </source>
</evidence>
<protein>
    <submittedName>
        <fullName evidence="3">Inner membrane protein</fullName>
    </submittedName>
</protein>
<accession>A0A183TC30</accession>
<reference evidence="1 2" key="2">
    <citation type="submission" date="2018-11" db="EMBL/GenBank/DDBJ databases">
        <authorList>
            <consortium name="Pathogen Informatics"/>
        </authorList>
    </citation>
    <scope>NUCLEOTIDE SEQUENCE [LARGE SCALE GENOMIC DNA]</scope>
    <source>
        <strain evidence="1 2">NST_G2</strain>
    </source>
</reference>
<dbReference type="Proteomes" id="UP000275846">
    <property type="component" value="Unassembled WGS sequence"/>
</dbReference>
<keyword evidence="2" id="KW-1185">Reference proteome</keyword>
<organism evidence="3">
    <name type="scientific">Schistocephalus solidus</name>
    <name type="common">Tapeworm</name>
    <dbReference type="NCBI Taxonomy" id="70667"/>
    <lineage>
        <taxon>Eukaryota</taxon>
        <taxon>Metazoa</taxon>
        <taxon>Spiralia</taxon>
        <taxon>Lophotrochozoa</taxon>
        <taxon>Platyhelminthes</taxon>
        <taxon>Cestoda</taxon>
        <taxon>Eucestoda</taxon>
        <taxon>Diphyllobothriidea</taxon>
        <taxon>Diphyllobothriidae</taxon>
        <taxon>Schistocephalus</taxon>
    </lineage>
</organism>
<evidence type="ECO:0000313" key="1">
    <source>
        <dbReference type="EMBL" id="VDM00414.1"/>
    </source>
</evidence>
<reference evidence="3" key="1">
    <citation type="submission" date="2016-06" db="UniProtKB">
        <authorList>
            <consortium name="WormBaseParasite"/>
        </authorList>
    </citation>
    <scope>IDENTIFICATION</scope>
</reference>
<proteinExistence type="predicted"/>
<sequence length="145" mass="15630">MAIFGLLAVISQPYPTPGAVAPEAGTRDLLGRSLTLYLLRHELVALPVLIGNIIYGNCHGTLKARNGKAANWWDKSDLAVSPLKVCAEWLTGGLIVRLKWFLFSVALTALLLDGIRAKCGGALWDGLGRTSNLRPLPPPGFLIWS</sequence>
<dbReference type="AlphaFoldDB" id="A0A183TC30"/>
<gene>
    <name evidence="1" type="ORF">SSLN_LOCUS14028</name>
</gene>